<feature type="region of interest" description="Disordered" evidence="1">
    <location>
        <begin position="122"/>
        <end position="165"/>
    </location>
</feature>
<dbReference type="InterPro" id="IPR011993">
    <property type="entry name" value="PH-like_dom_sf"/>
</dbReference>
<dbReference type="InterPro" id="IPR033511">
    <property type="entry name" value="Cdc24/Scd1_PH_dom"/>
</dbReference>
<dbReference type="PROSITE" id="PS50003">
    <property type="entry name" value="PH_DOMAIN"/>
    <property type="match status" value="1"/>
</dbReference>
<feature type="region of interest" description="Disordered" evidence="1">
    <location>
        <begin position="1076"/>
        <end position="1135"/>
    </location>
</feature>
<comment type="caution">
    <text evidence="4">The sequence shown here is derived from an EMBL/GenBank/DDBJ whole genome shotgun (WGS) entry which is preliminary data.</text>
</comment>
<name>A0AAD5T0H2_9FUNG</name>
<evidence type="ECO:0000259" key="3">
    <source>
        <dbReference type="PROSITE" id="PS50010"/>
    </source>
</evidence>
<evidence type="ECO:0000313" key="5">
    <source>
        <dbReference type="Proteomes" id="UP001211907"/>
    </source>
</evidence>
<feature type="compositionally biased region" description="Polar residues" evidence="1">
    <location>
        <begin position="122"/>
        <end position="134"/>
    </location>
</feature>
<dbReference type="Gene3D" id="2.30.29.30">
    <property type="entry name" value="Pleckstrin-homology domain (PH domain)/Phosphotyrosine-binding domain (PTB)"/>
    <property type="match status" value="1"/>
</dbReference>
<dbReference type="SMART" id="SM00233">
    <property type="entry name" value="PH"/>
    <property type="match status" value="1"/>
</dbReference>
<feature type="region of interest" description="Disordered" evidence="1">
    <location>
        <begin position="851"/>
        <end position="875"/>
    </location>
</feature>
<dbReference type="CDD" id="cd13246">
    <property type="entry name" value="PH_Scd1"/>
    <property type="match status" value="1"/>
</dbReference>
<dbReference type="EMBL" id="JADGJH010000987">
    <property type="protein sequence ID" value="KAJ3120164.1"/>
    <property type="molecule type" value="Genomic_DNA"/>
</dbReference>
<keyword evidence="5" id="KW-1185">Reference proteome</keyword>
<reference evidence="4" key="1">
    <citation type="submission" date="2020-05" db="EMBL/GenBank/DDBJ databases">
        <title>Phylogenomic resolution of chytrid fungi.</title>
        <authorList>
            <person name="Stajich J.E."/>
            <person name="Amses K."/>
            <person name="Simmons R."/>
            <person name="Seto K."/>
            <person name="Myers J."/>
            <person name="Bonds A."/>
            <person name="Quandt C.A."/>
            <person name="Barry K."/>
            <person name="Liu P."/>
            <person name="Grigoriev I."/>
            <person name="Longcore J.E."/>
            <person name="James T.Y."/>
        </authorList>
    </citation>
    <scope>NUCLEOTIDE SEQUENCE</scope>
    <source>
        <strain evidence="4">JEL0513</strain>
    </source>
</reference>
<dbReference type="InterPro" id="IPR000219">
    <property type="entry name" value="DH_dom"/>
</dbReference>
<proteinExistence type="predicted"/>
<dbReference type="SUPFAM" id="SSF48065">
    <property type="entry name" value="DBL homology domain (DH-domain)"/>
    <property type="match status" value="1"/>
</dbReference>
<dbReference type="Pfam" id="PF06395">
    <property type="entry name" value="CDC24"/>
    <property type="match status" value="1"/>
</dbReference>
<evidence type="ECO:0000259" key="2">
    <source>
        <dbReference type="PROSITE" id="PS50003"/>
    </source>
</evidence>
<feature type="compositionally biased region" description="Low complexity" evidence="1">
    <location>
        <begin position="984"/>
        <end position="996"/>
    </location>
</feature>
<dbReference type="Proteomes" id="UP001211907">
    <property type="component" value="Unassembled WGS sequence"/>
</dbReference>
<protein>
    <submittedName>
        <fullName evidence="4">Uncharacterized protein</fullName>
    </submittedName>
</protein>
<feature type="compositionally biased region" description="Basic and acidic residues" evidence="1">
    <location>
        <begin position="16"/>
        <end position="25"/>
    </location>
</feature>
<dbReference type="GO" id="GO:0031106">
    <property type="term" value="P:septin ring organization"/>
    <property type="evidence" value="ECO:0007669"/>
    <property type="project" value="TreeGrafter"/>
</dbReference>
<accession>A0AAD5T0H2</accession>
<feature type="compositionally biased region" description="Basic and acidic residues" evidence="1">
    <location>
        <begin position="144"/>
        <end position="157"/>
    </location>
</feature>
<feature type="compositionally biased region" description="Polar residues" evidence="1">
    <location>
        <begin position="997"/>
        <end position="1020"/>
    </location>
</feature>
<feature type="compositionally biased region" description="Acidic residues" evidence="1">
    <location>
        <begin position="952"/>
        <end position="966"/>
    </location>
</feature>
<dbReference type="InterPro" id="IPR035899">
    <property type="entry name" value="DBL_dom_sf"/>
</dbReference>
<dbReference type="GO" id="GO:0005085">
    <property type="term" value="F:guanyl-nucleotide exchange factor activity"/>
    <property type="evidence" value="ECO:0007669"/>
    <property type="project" value="InterPro"/>
</dbReference>
<dbReference type="PROSITE" id="PS50010">
    <property type="entry name" value="DH_2"/>
    <property type="match status" value="1"/>
</dbReference>
<dbReference type="GO" id="GO:0043332">
    <property type="term" value="C:mating projection tip"/>
    <property type="evidence" value="ECO:0007669"/>
    <property type="project" value="TreeGrafter"/>
</dbReference>
<feature type="domain" description="DH" evidence="3">
    <location>
        <begin position="367"/>
        <end position="550"/>
    </location>
</feature>
<feature type="compositionally biased region" description="Low complexity" evidence="1">
    <location>
        <begin position="1112"/>
        <end position="1135"/>
    </location>
</feature>
<dbReference type="InterPro" id="IPR053026">
    <property type="entry name" value="CDC42_GEF"/>
</dbReference>
<dbReference type="SMART" id="SM00325">
    <property type="entry name" value="RhoGEF"/>
    <property type="match status" value="1"/>
</dbReference>
<feature type="compositionally biased region" description="Low complexity" evidence="1">
    <location>
        <begin position="57"/>
        <end position="69"/>
    </location>
</feature>
<dbReference type="InterPro" id="IPR010481">
    <property type="entry name" value="Cdc24/Scd1_N"/>
</dbReference>
<evidence type="ECO:0000256" key="1">
    <source>
        <dbReference type="SAM" id="MobiDB-lite"/>
    </source>
</evidence>
<dbReference type="CDD" id="cd00160">
    <property type="entry name" value="RhoGEF"/>
    <property type="match status" value="1"/>
</dbReference>
<dbReference type="GO" id="GO:0005737">
    <property type="term" value="C:cytoplasm"/>
    <property type="evidence" value="ECO:0007669"/>
    <property type="project" value="TreeGrafter"/>
</dbReference>
<dbReference type="GO" id="GO:0005634">
    <property type="term" value="C:nucleus"/>
    <property type="evidence" value="ECO:0007669"/>
    <property type="project" value="TreeGrafter"/>
</dbReference>
<dbReference type="AlphaFoldDB" id="A0AAD5T0H2"/>
<dbReference type="PANTHER" id="PTHR47339:SF1">
    <property type="entry name" value="CELL DIVISION CONTROL PROTEIN 24"/>
    <property type="match status" value="1"/>
</dbReference>
<feature type="region of interest" description="Disordered" evidence="1">
    <location>
        <begin position="618"/>
        <end position="642"/>
    </location>
</feature>
<dbReference type="SUPFAM" id="SSF50729">
    <property type="entry name" value="PH domain-like"/>
    <property type="match status" value="1"/>
</dbReference>
<dbReference type="Pfam" id="PF15411">
    <property type="entry name" value="PH_10"/>
    <property type="match status" value="1"/>
</dbReference>
<sequence>MTMGTMQMGVAVVDNALDKSEQAERARRKSNANKQGRDPQPTPTPAVATSAGGPTELATRGPLGTLGTPGAANGLGSGAGIGLFLGTRKASMPASANASSFAPSVTTASSISAAFSIGQPPSLTSASTNYSAPSTPGGAYPSPRDSRDTNNNRDSRDTNNNYNYNYGNQPPMPAFPSQSAILHNNFNNASAGSKPLFQRCVDLIATLYSFPLFEFFLFPNGIDEYLVPSLDDSQMPTIDNPIDILWHTFKLGAPLCIVYNELATATSGKFLEPADISTITPGNYPNIPCKDNLFRFVSACTEMQIPLAKELGGISELYKDNTAGFMKFLRLVEDVVNRIQIANNMPRPKDLPFSTEAPKEIINPLDNRSRVIKEIVETERAYLFSLEELQRYEHELKTSKLLSSEMVVSLFSNLDELLDFQRRFVVGMESTFNLGVVEQRIGQLFILNGVKVETNEREEAFEVYFDFCRNYQRASDFALAQAEDLKPLAHIIQPHQIQSYLIKPVQRLMKYPLLLEQLIKLTDPDTYLYVDELKEGYDAIKRVTEKLNEMRRKDENDRIKFELAEKMDDWRGFAIEKFGELLLTDVFAIASNDNDKEYHLFLFEEILLCCKKETRYTNNGGQTGGRSNRNNRRPSDASSQPEYKYSLRGNIYMHSIDRVEDLSDPSVGSFRIQVFWREMSREMLSFTLKGRNAEQVALWIDRLQKQVEVHQEMIMAQISPVALARKNSGPGYNMGGYGGFPGYGVGSGGTAYSPSLISPNIYGNLSGGYQYASGSAMGGYNGGIVGSGPRSLSGHSNGGGGASGGGGTSAGGYGISPVSPSSATFLVRQNSFDMNQYPGTYYGNDGAYGAVSGPRTSQDRQRGAYGSGQYIPPMPTSIDVRGRAVSNGSSGGFMIGPDGRAIPPSRMDSMGSSVGQRGASLPTKRADSMKSRDALNALASMATSGLPIAGFSDDEDDDEDGDEDVFGNEASGGAVGNIGGGGSSDSVGSLASLSSGQQQRRVPSGSSTGSGAINDGSSGRVNVGPSFTAPVRTVSKPSLFDGSFAAAARARSGSLDIAANSNIAGYQFPAINGSGTNTQLSGGGPQVVTRHPSVPDNLPSPTTRSPATAGFGAPSSPTTTTAAAATTSTSPTTTTGSSFIKIRAHYNGDILIIAMPIRGATLQELRSRVERKVNLMPQKPVLSEPIKMLVKEEVETENGGSKEWTVTGVLESDEDVVRSFANTGGLLNLFLS</sequence>
<dbReference type="Gene3D" id="1.20.900.10">
    <property type="entry name" value="Dbl homology (DH) domain"/>
    <property type="match status" value="1"/>
</dbReference>
<dbReference type="PANTHER" id="PTHR47339">
    <property type="entry name" value="CELL DIVISION CONTROL PROTEIN 24"/>
    <property type="match status" value="1"/>
</dbReference>
<organism evidence="4 5">
    <name type="scientific">Physocladia obscura</name>
    <dbReference type="NCBI Taxonomy" id="109957"/>
    <lineage>
        <taxon>Eukaryota</taxon>
        <taxon>Fungi</taxon>
        <taxon>Fungi incertae sedis</taxon>
        <taxon>Chytridiomycota</taxon>
        <taxon>Chytridiomycota incertae sedis</taxon>
        <taxon>Chytridiomycetes</taxon>
        <taxon>Chytridiales</taxon>
        <taxon>Chytriomycetaceae</taxon>
        <taxon>Physocladia</taxon>
    </lineage>
</organism>
<feature type="compositionally biased region" description="Gly residues" evidence="1">
    <location>
        <begin position="973"/>
        <end position="983"/>
    </location>
</feature>
<feature type="region of interest" description="Disordered" evidence="1">
    <location>
        <begin position="15"/>
        <end position="69"/>
    </location>
</feature>
<dbReference type="Pfam" id="PF00621">
    <property type="entry name" value="RhoGEF"/>
    <property type="match status" value="1"/>
</dbReference>
<feature type="region of interest" description="Disordered" evidence="1">
    <location>
        <begin position="946"/>
        <end position="1024"/>
    </location>
</feature>
<gene>
    <name evidence="4" type="ORF">HK100_012911</name>
</gene>
<dbReference type="GO" id="GO:0030010">
    <property type="term" value="P:establishment of cell polarity"/>
    <property type="evidence" value="ECO:0007669"/>
    <property type="project" value="TreeGrafter"/>
</dbReference>
<dbReference type="GO" id="GO:0000935">
    <property type="term" value="C:division septum"/>
    <property type="evidence" value="ECO:0007669"/>
    <property type="project" value="TreeGrafter"/>
</dbReference>
<feature type="domain" description="PH" evidence="2">
    <location>
        <begin position="574"/>
        <end position="708"/>
    </location>
</feature>
<dbReference type="InterPro" id="IPR001849">
    <property type="entry name" value="PH_domain"/>
</dbReference>
<feature type="region of interest" description="Disordered" evidence="1">
    <location>
        <begin position="889"/>
        <end position="930"/>
    </location>
</feature>
<evidence type="ECO:0000313" key="4">
    <source>
        <dbReference type="EMBL" id="KAJ3120164.1"/>
    </source>
</evidence>